<comment type="catalytic activity">
    <reaction evidence="1 10">
        <text>(6R)-NADHX = (6S)-NADHX</text>
        <dbReference type="Rhea" id="RHEA:32215"/>
        <dbReference type="ChEBI" id="CHEBI:64074"/>
        <dbReference type="ChEBI" id="CHEBI:64075"/>
        <dbReference type="EC" id="5.1.99.6"/>
    </reaction>
</comment>
<dbReference type="EC" id="5.1.99.6" evidence="3 10"/>
<keyword evidence="8 10" id="KW-0520">NAD</keyword>
<organism evidence="12">
    <name type="scientific">Spongospora subterranea</name>
    <dbReference type="NCBI Taxonomy" id="70186"/>
    <lineage>
        <taxon>Eukaryota</taxon>
        <taxon>Sar</taxon>
        <taxon>Rhizaria</taxon>
        <taxon>Endomyxa</taxon>
        <taxon>Phytomyxea</taxon>
        <taxon>Plasmodiophorida</taxon>
        <taxon>Plasmodiophoridae</taxon>
        <taxon>Spongospora</taxon>
    </lineage>
</organism>
<sequence length="238" mass="25858">MDSSCFLTAAEAAALDNDLMSVHAFSLDQLMELAGLSVASAALDAQPGLRRPLIICGPGNNGGDGLVAARHLSHFGTTPTVVYPISPKKEIYRNLIAQCKDCRISVRDSISFDTLDRDFDMIIDAMFGFSFHGKIREPFEGLVNMINHSKLPCLAVDIPSGWQIDHICGSSTKDGPAVEASILVSLSAPKKCSMRFMGRHYLGGRFLPPAIIEKYHLAKLPKFDGTCQFVQISQGQNT</sequence>
<evidence type="ECO:0000256" key="8">
    <source>
        <dbReference type="ARBA" id="ARBA00023027"/>
    </source>
</evidence>
<keyword evidence="7 10" id="KW-0630">Potassium</keyword>
<evidence type="ECO:0000256" key="10">
    <source>
        <dbReference type="HAMAP-Rule" id="MF_03159"/>
    </source>
</evidence>
<feature type="binding site" evidence="10">
    <location>
        <position position="160"/>
    </location>
    <ligand>
        <name>K(+)</name>
        <dbReference type="ChEBI" id="CHEBI:29103"/>
    </ligand>
</feature>
<evidence type="ECO:0000256" key="1">
    <source>
        <dbReference type="ARBA" id="ARBA00000013"/>
    </source>
</evidence>
<dbReference type="GO" id="GO:0046872">
    <property type="term" value="F:metal ion binding"/>
    <property type="evidence" value="ECO:0007669"/>
    <property type="project" value="UniProtKB-KW"/>
</dbReference>
<comment type="catalytic activity">
    <reaction evidence="2 10">
        <text>(6R)-NADPHX = (6S)-NADPHX</text>
        <dbReference type="Rhea" id="RHEA:32227"/>
        <dbReference type="ChEBI" id="CHEBI:64076"/>
        <dbReference type="ChEBI" id="CHEBI:64077"/>
        <dbReference type="EC" id="5.1.99.6"/>
    </reaction>
</comment>
<evidence type="ECO:0000256" key="6">
    <source>
        <dbReference type="ARBA" id="ARBA00022857"/>
    </source>
</evidence>
<keyword evidence="5 10" id="KW-0547">Nucleotide-binding</keyword>
<keyword evidence="9 10" id="KW-0413">Isomerase</keyword>
<dbReference type="PANTHER" id="PTHR13232:SF10">
    <property type="entry name" value="NAD(P)H-HYDRATE EPIMERASE"/>
    <property type="match status" value="1"/>
</dbReference>
<evidence type="ECO:0000256" key="2">
    <source>
        <dbReference type="ARBA" id="ARBA00000909"/>
    </source>
</evidence>
<keyword evidence="6" id="KW-0521">NADP</keyword>
<proteinExistence type="inferred from homology"/>
<comment type="cofactor">
    <cofactor evidence="10">
        <name>K(+)</name>
        <dbReference type="ChEBI" id="CHEBI:29103"/>
    </cofactor>
    <text evidence="10">Binds 1 potassium ion per subunit.</text>
</comment>
<feature type="binding site" evidence="10">
    <location>
        <begin position="128"/>
        <end position="134"/>
    </location>
    <ligand>
        <name>(6S)-NADPHX</name>
        <dbReference type="ChEBI" id="CHEBI:64076"/>
    </ligand>
</feature>
<dbReference type="EMBL" id="HACM01000969">
    <property type="protein sequence ID" value="CRZ01411.1"/>
    <property type="molecule type" value="Transcribed_RNA"/>
</dbReference>
<evidence type="ECO:0000256" key="9">
    <source>
        <dbReference type="ARBA" id="ARBA00023235"/>
    </source>
</evidence>
<dbReference type="PROSITE" id="PS51385">
    <property type="entry name" value="YJEF_N"/>
    <property type="match status" value="1"/>
</dbReference>
<name>A0A0H5QJD2_9EUKA</name>
<feature type="binding site" evidence="10">
    <location>
        <position position="124"/>
    </location>
    <ligand>
        <name>K(+)</name>
        <dbReference type="ChEBI" id="CHEBI:29103"/>
    </ligand>
</feature>
<dbReference type="GO" id="GO:0052856">
    <property type="term" value="F:NAD(P)HX epimerase activity"/>
    <property type="evidence" value="ECO:0007669"/>
    <property type="project" value="UniProtKB-UniRule"/>
</dbReference>
<dbReference type="InterPro" id="IPR032976">
    <property type="entry name" value="YJEFN_prot_NAXE-like"/>
</dbReference>
<accession>A0A0H5QJD2</accession>
<dbReference type="PANTHER" id="PTHR13232">
    <property type="entry name" value="NAD(P)H-HYDRATE EPIMERASE"/>
    <property type="match status" value="1"/>
</dbReference>
<evidence type="ECO:0000259" key="11">
    <source>
        <dbReference type="PROSITE" id="PS51385"/>
    </source>
</evidence>
<evidence type="ECO:0000256" key="3">
    <source>
        <dbReference type="ARBA" id="ARBA00012228"/>
    </source>
</evidence>
<keyword evidence="4 10" id="KW-0479">Metal-binding</keyword>
<feature type="binding site" evidence="10">
    <location>
        <position position="157"/>
    </location>
    <ligand>
        <name>(6S)-NADPHX</name>
        <dbReference type="ChEBI" id="CHEBI:64076"/>
    </ligand>
</feature>
<comment type="caution">
    <text evidence="10">Lacks conserved residue(s) required for the propagation of feature annotation.</text>
</comment>
<evidence type="ECO:0000256" key="7">
    <source>
        <dbReference type="ARBA" id="ARBA00022958"/>
    </source>
</evidence>
<comment type="function">
    <text evidence="10">Catalyzes the epimerization of the S- and R-forms of NAD(P)HX, a damaged form of NAD(P)H that is a result of enzymatic or heat-dependent hydration. This is a prerequisite for the S-specific NAD(P)H-hydrate dehydratase to allow the repair of both epimers of NAD(P)HX.</text>
</comment>
<reference evidence="12" key="1">
    <citation type="submission" date="2015-04" db="EMBL/GenBank/DDBJ databases">
        <title>The genome sequence of the plant pathogenic Rhizarian Plasmodiophora brassicae reveals insights in its biotrophic life cycle and the origin of chitin synthesis.</title>
        <authorList>
            <person name="Schwelm A."/>
            <person name="Fogelqvist J."/>
            <person name="Knaust A."/>
            <person name="Julke S."/>
            <person name="Lilja T."/>
            <person name="Dhandapani V."/>
            <person name="Bonilla-Rosso G."/>
            <person name="Karlsson M."/>
            <person name="Shevchenko A."/>
            <person name="Choi S.R."/>
            <person name="Kim H.G."/>
            <person name="Park J.Y."/>
            <person name="Lim Y.P."/>
            <person name="Ludwig-Muller J."/>
            <person name="Dixelius C."/>
        </authorList>
    </citation>
    <scope>NUCLEOTIDE SEQUENCE</scope>
    <source>
        <tissue evidence="12">Potato root galls</tissue>
    </source>
</reference>
<feature type="binding site" evidence="10">
    <location>
        <begin position="60"/>
        <end position="64"/>
    </location>
    <ligand>
        <name>(6S)-NADPHX</name>
        <dbReference type="ChEBI" id="CHEBI:64076"/>
    </ligand>
</feature>
<feature type="binding site" evidence="10">
    <location>
        <position position="61"/>
    </location>
    <ligand>
        <name>K(+)</name>
        <dbReference type="ChEBI" id="CHEBI:29103"/>
    </ligand>
</feature>
<protein>
    <recommendedName>
        <fullName evidence="3 10">NAD(P)H-hydrate epimerase</fullName>
        <ecNumber evidence="3 10">5.1.99.6</ecNumber>
    </recommendedName>
    <alternativeName>
        <fullName evidence="10">NAD(P)HX epimerase</fullName>
    </alternativeName>
</protein>
<dbReference type="GO" id="GO:0000166">
    <property type="term" value="F:nucleotide binding"/>
    <property type="evidence" value="ECO:0007669"/>
    <property type="project" value="UniProtKB-KW"/>
</dbReference>
<dbReference type="InterPro" id="IPR036652">
    <property type="entry name" value="YjeF_N_dom_sf"/>
</dbReference>
<dbReference type="Pfam" id="PF03853">
    <property type="entry name" value="YjeF_N"/>
    <property type="match status" value="1"/>
</dbReference>
<dbReference type="SUPFAM" id="SSF64153">
    <property type="entry name" value="YjeF N-terminal domain-like"/>
    <property type="match status" value="1"/>
</dbReference>
<evidence type="ECO:0000256" key="4">
    <source>
        <dbReference type="ARBA" id="ARBA00022723"/>
    </source>
</evidence>
<evidence type="ECO:0000313" key="12">
    <source>
        <dbReference type="EMBL" id="CRZ01411.1"/>
    </source>
</evidence>
<dbReference type="GO" id="GO:0005739">
    <property type="term" value="C:mitochondrion"/>
    <property type="evidence" value="ECO:0007669"/>
    <property type="project" value="TreeGrafter"/>
</dbReference>
<dbReference type="NCBIfam" id="TIGR00197">
    <property type="entry name" value="yjeF_nterm"/>
    <property type="match status" value="1"/>
</dbReference>
<comment type="similarity">
    <text evidence="10">Belongs to the NnrE/AIBP family.</text>
</comment>
<dbReference type="InterPro" id="IPR004443">
    <property type="entry name" value="YjeF_N_dom"/>
</dbReference>
<feature type="domain" description="YjeF N-terminal" evidence="11">
    <location>
        <begin position="12"/>
        <end position="219"/>
    </location>
</feature>
<dbReference type="Gene3D" id="3.40.50.10260">
    <property type="entry name" value="YjeF N-terminal domain"/>
    <property type="match status" value="1"/>
</dbReference>
<dbReference type="AlphaFoldDB" id="A0A0H5QJD2"/>
<dbReference type="HAMAP" id="MF_01966">
    <property type="entry name" value="NADHX_epimerase"/>
    <property type="match status" value="1"/>
</dbReference>
<evidence type="ECO:0000256" key="5">
    <source>
        <dbReference type="ARBA" id="ARBA00022741"/>
    </source>
</evidence>